<dbReference type="RefSeq" id="WP_229796377.1">
    <property type="nucleotide sequence ID" value="NZ_BMRG01000028.1"/>
</dbReference>
<dbReference type="EMBL" id="BMRG01000028">
    <property type="protein sequence ID" value="GGP85338.1"/>
    <property type="molecule type" value="Genomic_DNA"/>
</dbReference>
<dbReference type="Proteomes" id="UP000639606">
    <property type="component" value="Unassembled WGS sequence"/>
</dbReference>
<organism evidence="2 3">
    <name type="scientific">Saccharothrix coeruleofusca</name>
    <dbReference type="NCBI Taxonomy" id="33919"/>
    <lineage>
        <taxon>Bacteria</taxon>
        <taxon>Bacillati</taxon>
        <taxon>Actinomycetota</taxon>
        <taxon>Actinomycetes</taxon>
        <taxon>Pseudonocardiales</taxon>
        <taxon>Pseudonocardiaceae</taxon>
        <taxon>Saccharothrix</taxon>
    </lineage>
</organism>
<name>A0A918AUG0_9PSEU</name>
<evidence type="ECO:0000313" key="2">
    <source>
        <dbReference type="EMBL" id="GGP85338.1"/>
    </source>
</evidence>
<dbReference type="InterPro" id="IPR011008">
    <property type="entry name" value="Dimeric_a/b-barrel"/>
</dbReference>
<comment type="caution">
    <text evidence="2">The sequence shown here is derived from an EMBL/GenBank/DDBJ whole genome shotgun (WGS) entry which is preliminary data.</text>
</comment>
<dbReference type="PROSITE" id="PS51725">
    <property type="entry name" value="ABM"/>
    <property type="match status" value="1"/>
</dbReference>
<dbReference type="InterPro" id="IPR007138">
    <property type="entry name" value="ABM_dom"/>
</dbReference>
<keyword evidence="3" id="KW-1185">Reference proteome</keyword>
<reference evidence="2" key="1">
    <citation type="journal article" date="2014" name="Int. J. Syst. Evol. Microbiol.">
        <title>Complete genome sequence of Corynebacterium casei LMG S-19264T (=DSM 44701T), isolated from a smear-ripened cheese.</title>
        <authorList>
            <consortium name="US DOE Joint Genome Institute (JGI-PGF)"/>
            <person name="Walter F."/>
            <person name="Albersmeier A."/>
            <person name="Kalinowski J."/>
            <person name="Ruckert C."/>
        </authorList>
    </citation>
    <scope>NUCLEOTIDE SEQUENCE</scope>
    <source>
        <strain evidence="2">JCM 3313</strain>
    </source>
</reference>
<dbReference type="Pfam" id="PF03992">
    <property type="entry name" value="ABM"/>
    <property type="match status" value="1"/>
</dbReference>
<protein>
    <recommendedName>
        <fullName evidence="1">ABM domain-containing protein</fullName>
    </recommendedName>
</protein>
<accession>A0A918AUG0</accession>
<evidence type="ECO:0000313" key="3">
    <source>
        <dbReference type="Proteomes" id="UP000639606"/>
    </source>
</evidence>
<gene>
    <name evidence="2" type="ORF">GCM10010185_68870</name>
</gene>
<evidence type="ECO:0000259" key="1">
    <source>
        <dbReference type="PROSITE" id="PS51725"/>
    </source>
</evidence>
<sequence>MAPTTGWDEDGVDHLRVVFRLRVTHGAGERLLEAYQRIRHAVAEVDGYLGDQLCQSLHDPDEWVITSEWRSFGHFAAWEATPGHRELAAPLLACTEDRESRRYLVRATTTAPRREVGGRL</sequence>
<dbReference type="Gene3D" id="3.30.70.100">
    <property type="match status" value="1"/>
</dbReference>
<reference evidence="2" key="2">
    <citation type="submission" date="2020-09" db="EMBL/GenBank/DDBJ databases">
        <authorList>
            <person name="Sun Q."/>
            <person name="Ohkuma M."/>
        </authorList>
    </citation>
    <scope>NUCLEOTIDE SEQUENCE</scope>
    <source>
        <strain evidence="2">JCM 3313</strain>
    </source>
</reference>
<feature type="domain" description="ABM" evidence="1">
    <location>
        <begin position="15"/>
        <end position="104"/>
    </location>
</feature>
<dbReference type="AlphaFoldDB" id="A0A918AUG0"/>
<dbReference type="SUPFAM" id="SSF54909">
    <property type="entry name" value="Dimeric alpha+beta barrel"/>
    <property type="match status" value="1"/>
</dbReference>
<proteinExistence type="predicted"/>